<comment type="caution">
    <text evidence="1">The sequence shown here is derived from an EMBL/GenBank/DDBJ whole genome shotgun (WGS) entry which is preliminary data.</text>
</comment>
<dbReference type="Proteomes" id="UP000887116">
    <property type="component" value="Unassembled WGS sequence"/>
</dbReference>
<evidence type="ECO:0000313" key="2">
    <source>
        <dbReference type="Proteomes" id="UP000887116"/>
    </source>
</evidence>
<organism evidence="1 2">
    <name type="scientific">Trichonephila clavata</name>
    <name type="common">Joro spider</name>
    <name type="synonym">Nephila clavata</name>
    <dbReference type="NCBI Taxonomy" id="2740835"/>
    <lineage>
        <taxon>Eukaryota</taxon>
        <taxon>Metazoa</taxon>
        <taxon>Ecdysozoa</taxon>
        <taxon>Arthropoda</taxon>
        <taxon>Chelicerata</taxon>
        <taxon>Arachnida</taxon>
        <taxon>Araneae</taxon>
        <taxon>Araneomorphae</taxon>
        <taxon>Entelegynae</taxon>
        <taxon>Araneoidea</taxon>
        <taxon>Nephilidae</taxon>
        <taxon>Trichonephila</taxon>
    </lineage>
</organism>
<dbReference type="AlphaFoldDB" id="A0A8X6H3K5"/>
<reference evidence="1" key="1">
    <citation type="submission" date="2020-07" db="EMBL/GenBank/DDBJ databases">
        <title>Multicomponent nature underlies the extraordinary mechanical properties of spider dragline silk.</title>
        <authorList>
            <person name="Kono N."/>
            <person name="Nakamura H."/>
            <person name="Mori M."/>
            <person name="Yoshida Y."/>
            <person name="Ohtoshi R."/>
            <person name="Malay A.D."/>
            <person name="Moran D.A.P."/>
            <person name="Tomita M."/>
            <person name="Numata K."/>
            <person name="Arakawa K."/>
        </authorList>
    </citation>
    <scope>NUCLEOTIDE SEQUENCE</scope>
</reference>
<accession>A0A8X6H3K5</accession>
<keyword evidence="2" id="KW-1185">Reference proteome</keyword>
<proteinExistence type="predicted"/>
<evidence type="ECO:0000313" key="1">
    <source>
        <dbReference type="EMBL" id="GFQ66437.1"/>
    </source>
</evidence>
<gene>
    <name evidence="1" type="ORF">TNCT_100141</name>
</gene>
<dbReference type="EMBL" id="BMAO01010332">
    <property type="protein sequence ID" value="GFQ66437.1"/>
    <property type="molecule type" value="Genomic_DNA"/>
</dbReference>
<protein>
    <submittedName>
        <fullName evidence="1">Uncharacterized protein</fullName>
    </submittedName>
</protein>
<name>A0A8X6H3K5_TRICU</name>
<sequence>MNFEGLLLVILVLRKKSRRFIQAYAKEISECGHIKALTFRQAQKIFPECQCVILSWSLLATSRLVWILKNDEVLLDLLQFLEFQDFFFGFMVIV</sequence>